<gene>
    <name evidence="7" type="ORF">AKJ09_06849</name>
</gene>
<evidence type="ECO:0000313" key="7">
    <source>
        <dbReference type="EMBL" id="AKV00186.1"/>
    </source>
</evidence>
<name>A0A0K1Q2Z3_9BACT</name>
<feature type="domain" description="RNA polymerase sigma factor 70 region 4 type 2" evidence="6">
    <location>
        <begin position="131"/>
        <end position="180"/>
    </location>
</feature>
<evidence type="ECO:0000259" key="6">
    <source>
        <dbReference type="Pfam" id="PF08281"/>
    </source>
</evidence>
<keyword evidence="4" id="KW-0804">Transcription</keyword>
<dbReference type="Gene3D" id="1.10.1740.10">
    <property type="match status" value="1"/>
</dbReference>
<keyword evidence="2" id="KW-0805">Transcription regulation</keyword>
<dbReference type="Pfam" id="PF08281">
    <property type="entry name" value="Sigma70_r4_2"/>
    <property type="match status" value="1"/>
</dbReference>
<organism evidence="7 8">
    <name type="scientific">Labilithrix luteola</name>
    <dbReference type="NCBI Taxonomy" id="1391654"/>
    <lineage>
        <taxon>Bacteria</taxon>
        <taxon>Pseudomonadati</taxon>
        <taxon>Myxococcota</taxon>
        <taxon>Polyangia</taxon>
        <taxon>Polyangiales</taxon>
        <taxon>Labilitrichaceae</taxon>
        <taxon>Labilithrix</taxon>
    </lineage>
</organism>
<dbReference type="PANTHER" id="PTHR43133">
    <property type="entry name" value="RNA POLYMERASE ECF-TYPE SIGMA FACTO"/>
    <property type="match status" value="1"/>
</dbReference>
<reference evidence="7 8" key="1">
    <citation type="submission" date="2015-08" db="EMBL/GenBank/DDBJ databases">
        <authorList>
            <person name="Babu N.S."/>
            <person name="Beckwith C.J."/>
            <person name="Beseler K.G."/>
            <person name="Brison A."/>
            <person name="Carone J.V."/>
            <person name="Caskin T.P."/>
            <person name="Diamond M."/>
            <person name="Durham M.E."/>
            <person name="Foxe J.M."/>
            <person name="Go M."/>
            <person name="Henderson B.A."/>
            <person name="Jones I.B."/>
            <person name="McGettigan J.A."/>
            <person name="Micheletti S.J."/>
            <person name="Nasrallah M.E."/>
            <person name="Ortiz D."/>
            <person name="Piller C.R."/>
            <person name="Privatt S.R."/>
            <person name="Schneider S.L."/>
            <person name="Sharp S."/>
            <person name="Smith T.C."/>
            <person name="Stanton J.D."/>
            <person name="Ullery H.E."/>
            <person name="Wilson R.J."/>
            <person name="Serrano M.G."/>
            <person name="Buck G."/>
            <person name="Lee V."/>
            <person name="Wang Y."/>
            <person name="Carvalho R."/>
            <person name="Voegtly L."/>
            <person name="Shi R."/>
            <person name="Duckworth R."/>
            <person name="Johnson A."/>
            <person name="Loviza R."/>
            <person name="Walstead R."/>
            <person name="Shah Z."/>
            <person name="Kiflezghi M."/>
            <person name="Wade K."/>
            <person name="Ball S.L."/>
            <person name="Bradley K.W."/>
            <person name="Asai D.J."/>
            <person name="Bowman C.A."/>
            <person name="Russell D.A."/>
            <person name="Pope W.H."/>
            <person name="Jacobs-Sera D."/>
            <person name="Hendrix R.W."/>
            <person name="Hatfull G.F."/>
        </authorList>
    </citation>
    <scope>NUCLEOTIDE SEQUENCE [LARGE SCALE GENOMIC DNA]</scope>
    <source>
        <strain evidence="7 8">DSM 27648</strain>
    </source>
</reference>
<protein>
    <submittedName>
        <fullName evidence="7">RNA polymerase sigma factor RpoE</fullName>
    </submittedName>
</protein>
<dbReference type="InterPro" id="IPR013324">
    <property type="entry name" value="RNA_pol_sigma_r3/r4-like"/>
</dbReference>
<dbReference type="EMBL" id="CP012333">
    <property type="protein sequence ID" value="AKV00186.1"/>
    <property type="molecule type" value="Genomic_DNA"/>
</dbReference>
<dbReference type="GO" id="GO:0006352">
    <property type="term" value="P:DNA-templated transcription initiation"/>
    <property type="evidence" value="ECO:0007669"/>
    <property type="project" value="InterPro"/>
</dbReference>
<dbReference type="NCBIfam" id="TIGR02937">
    <property type="entry name" value="sigma70-ECF"/>
    <property type="match status" value="1"/>
</dbReference>
<dbReference type="Pfam" id="PF04542">
    <property type="entry name" value="Sigma70_r2"/>
    <property type="match status" value="1"/>
</dbReference>
<dbReference type="PANTHER" id="PTHR43133:SF46">
    <property type="entry name" value="RNA POLYMERASE SIGMA-70 FACTOR ECF SUBFAMILY"/>
    <property type="match status" value="1"/>
</dbReference>
<dbReference type="KEGG" id="llu:AKJ09_06849"/>
<dbReference type="AlphaFoldDB" id="A0A0K1Q2Z3"/>
<evidence type="ECO:0000259" key="5">
    <source>
        <dbReference type="Pfam" id="PF04542"/>
    </source>
</evidence>
<dbReference type="STRING" id="1391654.AKJ09_06849"/>
<dbReference type="SUPFAM" id="SSF88659">
    <property type="entry name" value="Sigma3 and sigma4 domains of RNA polymerase sigma factors"/>
    <property type="match status" value="1"/>
</dbReference>
<dbReference type="InterPro" id="IPR013249">
    <property type="entry name" value="RNA_pol_sigma70_r4_t2"/>
</dbReference>
<evidence type="ECO:0000313" key="8">
    <source>
        <dbReference type="Proteomes" id="UP000064967"/>
    </source>
</evidence>
<dbReference type="Gene3D" id="1.10.10.10">
    <property type="entry name" value="Winged helix-like DNA-binding domain superfamily/Winged helix DNA-binding domain"/>
    <property type="match status" value="1"/>
</dbReference>
<evidence type="ECO:0000256" key="1">
    <source>
        <dbReference type="ARBA" id="ARBA00010641"/>
    </source>
</evidence>
<dbReference type="InterPro" id="IPR039425">
    <property type="entry name" value="RNA_pol_sigma-70-like"/>
</dbReference>
<dbReference type="SUPFAM" id="SSF88946">
    <property type="entry name" value="Sigma2 domain of RNA polymerase sigma factors"/>
    <property type="match status" value="1"/>
</dbReference>
<dbReference type="InterPro" id="IPR013325">
    <property type="entry name" value="RNA_pol_sigma_r2"/>
</dbReference>
<keyword evidence="3" id="KW-0731">Sigma factor</keyword>
<dbReference type="GO" id="GO:0016987">
    <property type="term" value="F:sigma factor activity"/>
    <property type="evidence" value="ECO:0007669"/>
    <property type="project" value="UniProtKB-KW"/>
</dbReference>
<evidence type="ECO:0000256" key="2">
    <source>
        <dbReference type="ARBA" id="ARBA00023015"/>
    </source>
</evidence>
<dbReference type="InterPro" id="IPR036388">
    <property type="entry name" value="WH-like_DNA-bd_sf"/>
</dbReference>
<evidence type="ECO:0000256" key="4">
    <source>
        <dbReference type="ARBA" id="ARBA00023163"/>
    </source>
</evidence>
<dbReference type="Proteomes" id="UP000064967">
    <property type="component" value="Chromosome"/>
</dbReference>
<dbReference type="InterPro" id="IPR007627">
    <property type="entry name" value="RNA_pol_sigma70_r2"/>
</dbReference>
<proteinExistence type="inferred from homology"/>
<evidence type="ECO:0000256" key="3">
    <source>
        <dbReference type="ARBA" id="ARBA00023082"/>
    </source>
</evidence>
<dbReference type="GO" id="GO:0003677">
    <property type="term" value="F:DNA binding"/>
    <property type="evidence" value="ECO:0007669"/>
    <property type="project" value="InterPro"/>
</dbReference>
<accession>A0A0K1Q2Z3</accession>
<dbReference type="InterPro" id="IPR014284">
    <property type="entry name" value="RNA_pol_sigma-70_dom"/>
</dbReference>
<sequence>MAQAHAEESGATLSLAESDDCVAGRIVARLSFEAIYAEHFRFVWSSVRALGVPSTMLEDAAQDVFVVVHRRLPEFQGEQHLRTWLFAIARRVAADYRRRRRSFEELSAEEPIFDNRPSPHDVTARNEAVHLLERALEEMDEHHREVFVLMDVTELRANEVAELLSINVNTVYSRLNRARTASTKSWRGSFARPAEFDV</sequence>
<comment type="similarity">
    <text evidence="1">Belongs to the sigma-70 factor family. ECF subfamily.</text>
</comment>
<feature type="domain" description="RNA polymerase sigma-70 region 2" evidence="5">
    <location>
        <begin position="36"/>
        <end position="101"/>
    </location>
</feature>
<keyword evidence="8" id="KW-1185">Reference proteome</keyword>